<name>A0A3M7Q5N4_BRAPC</name>
<accession>A0A3M7Q5N4</accession>
<dbReference type="Proteomes" id="UP000276133">
    <property type="component" value="Unassembled WGS sequence"/>
</dbReference>
<reference evidence="2 3" key="1">
    <citation type="journal article" date="2018" name="Sci. Rep.">
        <title>Genomic signatures of local adaptation to the degree of environmental predictability in rotifers.</title>
        <authorList>
            <person name="Franch-Gras L."/>
            <person name="Hahn C."/>
            <person name="Garcia-Roger E.M."/>
            <person name="Carmona M.J."/>
            <person name="Serra M."/>
            <person name="Gomez A."/>
        </authorList>
    </citation>
    <scope>NUCLEOTIDE SEQUENCE [LARGE SCALE GENOMIC DNA]</scope>
    <source>
        <strain evidence="2">HYR1</strain>
    </source>
</reference>
<dbReference type="AlphaFoldDB" id="A0A3M7Q5N4"/>
<organism evidence="2 3">
    <name type="scientific">Brachionus plicatilis</name>
    <name type="common">Marine rotifer</name>
    <name type="synonym">Brachionus muelleri</name>
    <dbReference type="NCBI Taxonomy" id="10195"/>
    <lineage>
        <taxon>Eukaryota</taxon>
        <taxon>Metazoa</taxon>
        <taxon>Spiralia</taxon>
        <taxon>Gnathifera</taxon>
        <taxon>Rotifera</taxon>
        <taxon>Eurotatoria</taxon>
        <taxon>Monogononta</taxon>
        <taxon>Pseudotrocha</taxon>
        <taxon>Ploima</taxon>
        <taxon>Brachionidae</taxon>
        <taxon>Brachionus</taxon>
    </lineage>
</organism>
<evidence type="ECO:0000313" key="2">
    <source>
        <dbReference type="EMBL" id="RNA06710.1"/>
    </source>
</evidence>
<feature type="compositionally biased region" description="Acidic residues" evidence="1">
    <location>
        <begin position="111"/>
        <end position="121"/>
    </location>
</feature>
<dbReference type="EMBL" id="REGN01007303">
    <property type="protein sequence ID" value="RNA06710.1"/>
    <property type="molecule type" value="Genomic_DNA"/>
</dbReference>
<evidence type="ECO:0000256" key="1">
    <source>
        <dbReference type="SAM" id="MobiDB-lite"/>
    </source>
</evidence>
<keyword evidence="3" id="KW-1185">Reference proteome</keyword>
<evidence type="ECO:0000313" key="3">
    <source>
        <dbReference type="Proteomes" id="UP000276133"/>
    </source>
</evidence>
<feature type="compositionally biased region" description="Polar residues" evidence="1">
    <location>
        <begin position="97"/>
        <end position="106"/>
    </location>
</feature>
<feature type="compositionally biased region" description="Polar residues" evidence="1">
    <location>
        <begin position="144"/>
        <end position="156"/>
    </location>
</feature>
<sequence>MILTLIREREKEKRKKKARGQSVAMRVSTVVLIEIKTGLINELKILTILTDQSNQGRNLFLSRAKMSVLNEQTMDEIEANSTQSSYDEEVNDHTGQEDQYTEYNSVHNDDNNFEEYEEANDETQTMSNVEQLNDRNGKAVKSKPTVQSQAVHSADN</sequence>
<feature type="compositionally biased region" description="Polar residues" evidence="1">
    <location>
        <begin position="122"/>
        <end position="131"/>
    </location>
</feature>
<gene>
    <name evidence="2" type="ORF">BpHYR1_008184</name>
</gene>
<feature type="region of interest" description="Disordered" evidence="1">
    <location>
        <begin position="78"/>
        <end position="156"/>
    </location>
</feature>
<protein>
    <submittedName>
        <fullName evidence="2">Uncharacterized protein</fullName>
    </submittedName>
</protein>
<feature type="non-terminal residue" evidence="2">
    <location>
        <position position="156"/>
    </location>
</feature>
<comment type="caution">
    <text evidence="2">The sequence shown here is derived from an EMBL/GenBank/DDBJ whole genome shotgun (WGS) entry which is preliminary data.</text>
</comment>
<proteinExistence type="predicted"/>